<dbReference type="RefSeq" id="WP_114927728.1">
    <property type="nucleotide sequence ID" value="NZ_CP031229.1"/>
</dbReference>
<sequence length="485" mass="52275">MSGFYFVDVGVGGIQQWLSRSSNLQGLRGASSMLAGATDMRAWAARLKEDGTGWEWNAEAGNVSGVVSLRAATPTVKAEHQAAQVLQVLRNALPAATLQAHWSPKPQGSYAQFRVDTARQASSRSQPALMENPAARPCSDCRQSAASPRGNRASPRLGSGEERCDDCWARDEHALLRARERAWSLRPLWGDLKMSREGLNLRVPDDLGALARLGEQKTGSRPGDASTRVAVVSADGNAVGQFVAEASSLANKDKVALIIDTATREAILAATGRHCLVHDPARPGTCDVAMIPHIVGGDDILASVSAHVVWDFVNTLWTEFSARMDQHWKQLGIRRSIKLPTLSVGVAIHHARRPLRTAIEDAEHCLASAKRSGEGAWLAWSDSVAGDSSLAPPAPRPAAWVDRNLAALRQLASTPLAHRAMLRTVLNDVEDREEAVQVISEVTRRHGTRECMDALVGPEDSSGVKLGAWRWALQIATDLTPEATA</sequence>
<protein>
    <recommendedName>
        <fullName evidence="4">Cas10/Cmr2 second palm domain-containing protein</fullName>
    </recommendedName>
</protein>
<evidence type="ECO:0000313" key="5">
    <source>
        <dbReference type="EMBL" id="AXH95963.1"/>
    </source>
</evidence>
<reference evidence="5 6" key="1">
    <citation type="submission" date="2018-07" db="EMBL/GenBank/DDBJ databases">
        <title>Complete genome sequencing of Ornithinimicrobium sp. AMA3305.</title>
        <authorList>
            <person name="Bae J.-W."/>
        </authorList>
    </citation>
    <scope>NUCLEOTIDE SEQUENCE [LARGE SCALE GENOMIC DNA]</scope>
    <source>
        <strain evidence="5 6">AMA3305</strain>
    </source>
</reference>
<accession>A0A345NLQ5</accession>
<evidence type="ECO:0000256" key="3">
    <source>
        <dbReference type="SAM" id="MobiDB-lite"/>
    </source>
</evidence>
<dbReference type="InterPro" id="IPR043128">
    <property type="entry name" value="Rev_trsase/Diguanyl_cyclase"/>
</dbReference>
<evidence type="ECO:0000313" key="6">
    <source>
        <dbReference type="Proteomes" id="UP000253790"/>
    </source>
</evidence>
<dbReference type="OrthoDB" id="3715807at2"/>
<dbReference type="GO" id="GO:0000166">
    <property type="term" value="F:nucleotide binding"/>
    <property type="evidence" value="ECO:0007669"/>
    <property type="project" value="UniProtKB-KW"/>
</dbReference>
<dbReference type="Pfam" id="PF22335">
    <property type="entry name" value="Cas10-Cmr2_palm2"/>
    <property type="match status" value="1"/>
</dbReference>
<proteinExistence type="predicted"/>
<dbReference type="EMBL" id="CP031229">
    <property type="protein sequence ID" value="AXH95963.1"/>
    <property type="molecule type" value="Genomic_DNA"/>
</dbReference>
<name>A0A345NLQ5_9MICO</name>
<feature type="region of interest" description="Disordered" evidence="3">
    <location>
        <begin position="116"/>
        <end position="163"/>
    </location>
</feature>
<evidence type="ECO:0000259" key="4">
    <source>
        <dbReference type="Pfam" id="PF22335"/>
    </source>
</evidence>
<dbReference type="Proteomes" id="UP000253790">
    <property type="component" value="Chromosome"/>
</dbReference>
<dbReference type="GO" id="GO:0051607">
    <property type="term" value="P:defense response to virus"/>
    <property type="evidence" value="ECO:0007669"/>
    <property type="project" value="UniProtKB-KW"/>
</dbReference>
<keyword evidence="2" id="KW-0051">Antiviral defense</keyword>
<keyword evidence="1" id="KW-0547">Nucleotide-binding</keyword>
<gene>
    <name evidence="5" type="ORF">DV701_07355</name>
</gene>
<dbReference type="InterPro" id="IPR054767">
    <property type="entry name" value="Cas10-Cmr2_palm2"/>
</dbReference>
<feature type="domain" description="Cas10/Cmr2 second palm" evidence="4">
    <location>
        <begin position="229"/>
        <end position="373"/>
    </location>
</feature>
<evidence type="ECO:0000256" key="2">
    <source>
        <dbReference type="ARBA" id="ARBA00023118"/>
    </source>
</evidence>
<dbReference type="Gene3D" id="3.30.70.270">
    <property type="match status" value="1"/>
</dbReference>
<dbReference type="AlphaFoldDB" id="A0A345NLQ5"/>
<keyword evidence="6" id="KW-1185">Reference proteome</keyword>
<organism evidence="5 6">
    <name type="scientific">Ornithinimicrobium avium</name>
    <dbReference type="NCBI Taxonomy" id="2283195"/>
    <lineage>
        <taxon>Bacteria</taxon>
        <taxon>Bacillati</taxon>
        <taxon>Actinomycetota</taxon>
        <taxon>Actinomycetes</taxon>
        <taxon>Micrococcales</taxon>
        <taxon>Ornithinimicrobiaceae</taxon>
        <taxon>Ornithinimicrobium</taxon>
    </lineage>
</organism>
<dbReference type="KEGG" id="orn:DV701_07355"/>
<evidence type="ECO:0000256" key="1">
    <source>
        <dbReference type="ARBA" id="ARBA00022741"/>
    </source>
</evidence>